<feature type="transmembrane region" description="Helical" evidence="1">
    <location>
        <begin position="103"/>
        <end position="121"/>
    </location>
</feature>
<dbReference type="Pfam" id="PF04892">
    <property type="entry name" value="VanZ"/>
    <property type="match status" value="1"/>
</dbReference>
<sequence length="142" mass="14934">MTPRWALRALVLFAVLVGASTLGPSPAELIQLVTETARTDAGISSVSFERVELVANVLLFVPIGLLLAAALPRTPAWQVWALCSGASLLVEVVQTVLPDRQPTVTDVLANSAGAAVGVLLLRAVRRRRAQRPGGPAPCSPHE</sequence>
<keyword evidence="1" id="KW-1133">Transmembrane helix</keyword>
<dbReference type="PANTHER" id="PTHR28008:SF1">
    <property type="entry name" value="DOMAIN PROTEIN, PUTATIVE (AFU_ORTHOLOGUE AFUA_3G10980)-RELATED"/>
    <property type="match status" value="1"/>
</dbReference>
<dbReference type="InterPro" id="IPR006976">
    <property type="entry name" value="VanZ-like"/>
</dbReference>
<gene>
    <name evidence="3" type="ORF">SAMN06272739_2590</name>
</gene>
<feature type="domain" description="VanZ-like" evidence="2">
    <location>
        <begin position="30"/>
        <end position="123"/>
    </location>
</feature>
<name>A0A286GY66_9ACTN</name>
<accession>A0A286GY66</accession>
<feature type="transmembrane region" description="Helical" evidence="1">
    <location>
        <begin position="53"/>
        <end position="72"/>
    </location>
</feature>
<evidence type="ECO:0000313" key="3">
    <source>
        <dbReference type="EMBL" id="SOE00431.1"/>
    </source>
</evidence>
<organism evidence="3 4">
    <name type="scientific">Blastococcus haudaquaticus</name>
    <dbReference type="NCBI Taxonomy" id="1938745"/>
    <lineage>
        <taxon>Bacteria</taxon>
        <taxon>Bacillati</taxon>
        <taxon>Actinomycetota</taxon>
        <taxon>Actinomycetes</taxon>
        <taxon>Geodermatophilales</taxon>
        <taxon>Geodermatophilaceae</taxon>
        <taxon>Blastococcus</taxon>
    </lineage>
</organism>
<keyword evidence="1" id="KW-0472">Membrane</keyword>
<keyword evidence="1" id="KW-0812">Transmembrane</keyword>
<evidence type="ECO:0000259" key="2">
    <source>
        <dbReference type="Pfam" id="PF04892"/>
    </source>
</evidence>
<protein>
    <submittedName>
        <fullName evidence="3">VanZ like family protein</fullName>
    </submittedName>
</protein>
<dbReference type="RefSeq" id="WP_097184328.1">
    <property type="nucleotide sequence ID" value="NZ_OCNK01000003.1"/>
</dbReference>
<proteinExistence type="predicted"/>
<dbReference type="OrthoDB" id="3787741at2"/>
<dbReference type="EMBL" id="OCNK01000003">
    <property type="protein sequence ID" value="SOE00431.1"/>
    <property type="molecule type" value="Genomic_DNA"/>
</dbReference>
<dbReference type="AlphaFoldDB" id="A0A286GY66"/>
<dbReference type="PANTHER" id="PTHR28008">
    <property type="entry name" value="DOMAIN PROTEIN, PUTATIVE (AFU_ORTHOLOGUE AFUA_3G10980)-RELATED"/>
    <property type="match status" value="1"/>
</dbReference>
<evidence type="ECO:0000313" key="4">
    <source>
        <dbReference type="Proteomes" id="UP000219482"/>
    </source>
</evidence>
<dbReference type="Proteomes" id="UP000219482">
    <property type="component" value="Unassembled WGS sequence"/>
</dbReference>
<keyword evidence="4" id="KW-1185">Reference proteome</keyword>
<reference evidence="4" key="1">
    <citation type="submission" date="2017-09" db="EMBL/GenBank/DDBJ databases">
        <authorList>
            <person name="Varghese N."/>
            <person name="Submissions S."/>
        </authorList>
    </citation>
    <scope>NUCLEOTIDE SEQUENCE [LARGE SCALE GENOMIC DNA]</scope>
    <source>
        <strain evidence="4">DSM 44270</strain>
    </source>
</reference>
<evidence type="ECO:0000256" key="1">
    <source>
        <dbReference type="SAM" id="Phobius"/>
    </source>
</evidence>